<protein>
    <submittedName>
        <fullName evidence="3">Uncharacterized protein</fullName>
    </submittedName>
</protein>
<feature type="compositionally biased region" description="Basic and acidic residues" evidence="2">
    <location>
        <begin position="839"/>
        <end position="860"/>
    </location>
</feature>
<dbReference type="GeneID" id="92511964"/>
<feature type="region of interest" description="Disordered" evidence="2">
    <location>
        <begin position="152"/>
        <end position="210"/>
    </location>
</feature>
<accession>A0A836H5W9</accession>
<evidence type="ECO:0000256" key="2">
    <source>
        <dbReference type="SAM" id="MobiDB-lite"/>
    </source>
</evidence>
<feature type="compositionally biased region" description="Polar residues" evidence="2">
    <location>
        <begin position="154"/>
        <end position="168"/>
    </location>
</feature>
<comment type="caution">
    <text evidence="3">The sequence shown here is derived from an EMBL/GenBank/DDBJ whole genome shotgun (WGS) entry which is preliminary data.</text>
</comment>
<dbReference type="RefSeq" id="XP_067176001.1">
    <property type="nucleotide sequence ID" value="XM_067319452.1"/>
</dbReference>
<keyword evidence="1" id="KW-0175">Coiled coil</keyword>
<organism evidence="3 4">
    <name type="scientific">Leishmania martiniquensis</name>
    <dbReference type="NCBI Taxonomy" id="1580590"/>
    <lineage>
        <taxon>Eukaryota</taxon>
        <taxon>Discoba</taxon>
        <taxon>Euglenozoa</taxon>
        <taxon>Kinetoplastea</taxon>
        <taxon>Metakinetoplastina</taxon>
        <taxon>Trypanosomatida</taxon>
        <taxon>Trypanosomatidae</taxon>
        <taxon>Leishmaniinae</taxon>
        <taxon>Leishmania</taxon>
    </lineage>
</organism>
<dbReference type="OrthoDB" id="266614at2759"/>
<feature type="region of interest" description="Disordered" evidence="2">
    <location>
        <begin position="1"/>
        <end position="42"/>
    </location>
</feature>
<feature type="coiled-coil region" evidence="1">
    <location>
        <begin position="477"/>
        <end position="504"/>
    </location>
</feature>
<evidence type="ECO:0000313" key="4">
    <source>
        <dbReference type="Proteomes" id="UP000673552"/>
    </source>
</evidence>
<keyword evidence="4" id="KW-1185">Reference proteome</keyword>
<feature type="region of interest" description="Disordered" evidence="2">
    <location>
        <begin position="621"/>
        <end position="643"/>
    </location>
</feature>
<feature type="compositionally biased region" description="Basic and acidic residues" evidence="2">
    <location>
        <begin position="169"/>
        <end position="184"/>
    </location>
</feature>
<feature type="region of interest" description="Disordered" evidence="2">
    <location>
        <begin position="695"/>
        <end position="723"/>
    </location>
</feature>
<proteinExistence type="predicted"/>
<dbReference type="KEGG" id="lmat:92511964"/>
<sequence>MPKSASAADHTRSQRPRWPWHGDSFGQAPSPPLSFTGGGATTHGLTRPLQHVGAYASSAARSTLRPAAIAVGNFAAGSASPARLRGRMSVSSLSSASSAPPVYTGAALLAGYTNRRRTVQKAAALSTSMRLLVQDVFQMEEEQRVLSQAFRGRQNLSQPQQNVPQQTAVERRGTSASDDARVSGEDAASSRARAHDGDSISAPESTVDSVLPGGAAAATLDDTKNATSSSDDGTGIVLESALDAKHYVQQQAQEKSDTLAKMRGMQQAIVELSEEAAVGMERDSVKSSYSTNAAEHDEGYATLAADGSGSVGTDDEVCRRPHLSVEVKTKLETIRALRLTLREMLDAHHAPLVAVYSMSGNSIRGNATSTALSGTMWLEQDANYRPPAPPHVFSTSAFAVALEYLSNGLACVARLADEVCVATTFRSRADPVLLLPHLDSLQKWMLQVERCLSMAQRHLRHFQLGEAAVFESGAYEVKCLREQALLLKEALTAQEQKLKAMEDAKVSALHRLREISRRCYLWEAYLLHREDAALSDAASRGWCPAEGVSGGAALAHKGADMGVVGPAVTDVSLSVSISLPIVNPSSSEMPFTAARPEEALSEAMVDSALPPSSAMQNLCRGGAQSMRGTDDAVSRPLSSSAQYTPAQPSLSICAGAHQLKAVSTEDLIEQRIARSWCNPYVRKQHRLHVVDQALMQQQRQRRQQQQSQSLERAGASAPAELESGGDMRTAEVARVPTMHPACYASLDSGCGYPSTPERADATARAGSATGSVSLARLGAQAPNAYSTSSADGTRMANRAAGSMTAAALTERVTDLADVRALQLLQSLLRSNPSPSCPFAHDHANEAGKPDTGDGLSKDTTVDPSLVQSPCVDATQNEERRAETWQSVQRLSRYLKTCTADVALPWRPTLDKSDPKTSSGEHLIIC</sequence>
<reference evidence="3 4" key="1">
    <citation type="submission" date="2021-03" db="EMBL/GenBank/DDBJ databases">
        <title>Leishmania (Mundinia) martiniquensis Genome sequencing and assembly.</title>
        <authorList>
            <person name="Almutairi H."/>
            <person name="Gatherer D."/>
        </authorList>
    </citation>
    <scope>NUCLEOTIDE SEQUENCE [LARGE SCALE GENOMIC DNA]</scope>
    <source>
        <strain evidence="3">LSCM1</strain>
    </source>
</reference>
<dbReference type="EMBL" id="JAFEUZ010000032">
    <property type="protein sequence ID" value="KAG5470608.1"/>
    <property type="molecule type" value="Genomic_DNA"/>
</dbReference>
<dbReference type="AlphaFoldDB" id="A0A836H5W9"/>
<evidence type="ECO:0000256" key="1">
    <source>
        <dbReference type="SAM" id="Coils"/>
    </source>
</evidence>
<feature type="region of interest" description="Disordered" evidence="2">
    <location>
        <begin position="835"/>
        <end position="867"/>
    </location>
</feature>
<gene>
    <name evidence="3" type="ORF">LSCM1_01854</name>
</gene>
<dbReference type="Proteomes" id="UP000673552">
    <property type="component" value="Chromosome 32"/>
</dbReference>
<name>A0A836H5W9_9TRYP</name>
<evidence type="ECO:0000313" key="3">
    <source>
        <dbReference type="EMBL" id="KAG5470608.1"/>
    </source>
</evidence>